<proteinExistence type="predicted"/>
<dbReference type="InterPro" id="IPR058548">
    <property type="entry name" value="MlaB-like_STAS"/>
</dbReference>
<dbReference type="RefSeq" id="WP_218392552.1">
    <property type="nucleotide sequence ID" value="NZ_JAHUZE010000002.1"/>
</dbReference>
<evidence type="ECO:0000259" key="1">
    <source>
        <dbReference type="PROSITE" id="PS50801"/>
    </source>
</evidence>
<sequence>MEYRGCQDDHGAIGAGSDAMTATLALTPKLDLRAAGPLRDEILDRSGADLVLDANAVNYVGALALQVIRAAAKSWEADGHVLSLTNVSTDVADQLALLGFTPETVTRWEQPQ</sequence>
<dbReference type="InterPro" id="IPR002645">
    <property type="entry name" value="STAS_dom"/>
</dbReference>
<comment type="caution">
    <text evidence="2">The sequence shown here is derived from an EMBL/GenBank/DDBJ whole genome shotgun (WGS) entry which is preliminary data.</text>
</comment>
<dbReference type="EMBL" id="JAHUZE010000002">
    <property type="protein sequence ID" value="MBV7379422.1"/>
    <property type="molecule type" value="Genomic_DNA"/>
</dbReference>
<keyword evidence="3" id="KW-1185">Reference proteome</keyword>
<name>A0ABS6T2H6_9RHOB</name>
<dbReference type="Proteomes" id="UP000756530">
    <property type="component" value="Unassembled WGS sequence"/>
</dbReference>
<feature type="domain" description="STAS" evidence="1">
    <location>
        <begin position="24"/>
        <end position="112"/>
    </location>
</feature>
<dbReference type="PROSITE" id="PS50801">
    <property type="entry name" value="STAS"/>
    <property type="match status" value="1"/>
</dbReference>
<evidence type="ECO:0000313" key="2">
    <source>
        <dbReference type="EMBL" id="MBV7379422.1"/>
    </source>
</evidence>
<evidence type="ECO:0000313" key="3">
    <source>
        <dbReference type="Proteomes" id="UP000756530"/>
    </source>
</evidence>
<gene>
    <name evidence="2" type="ORF">KJP28_10830</name>
</gene>
<reference evidence="2 3" key="1">
    <citation type="submission" date="2021-05" db="EMBL/GenBank/DDBJ databases">
        <title>Culturable bacteria isolated from Daya Bay.</title>
        <authorList>
            <person name="Zheng W."/>
            <person name="Yu S."/>
            <person name="Huang Y."/>
        </authorList>
    </citation>
    <scope>NUCLEOTIDE SEQUENCE [LARGE SCALE GENOMIC DNA]</scope>
    <source>
        <strain evidence="2 3">DP4N28-5</strain>
    </source>
</reference>
<protein>
    <submittedName>
        <fullName evidence="2">STAS domain-containing protein</fullName>
    </submittedName>
</protein>
<dbReference type="Pfam" id="PF13466">
    <property type="entry name" value="STAS_2"/>
    <property type="match status" value="1"/>
</dbReference>
<accession>A0ABS6T2H6</accession>
<organism evidence="2 3">
    <name type="scientific">Maritimibacter dapengensis</name>
    <dbReference type="NCBI Taxonomy" id="2836868"/>
    <lineage>
        <taxon>Bacteria</taxon>
        <taxon>Pseudomonadati</taxon>
        <taxon>Pseudomonadota</taxon>
        <taxon>Alphaproteobacteria</taxon>
        <taxon>Rhodobacterales</taxon>
        <taxon>Roseobacteraceae</taxon>
        <taxon>Maritimibacter</taxon>
    </lineage>
</organism>